<dbReference type="InterPro" id="IPR036621">
    <property type="entry name" value="Anticodon-bd_dom_sf"/>
</dbReference>
<dbReference type="SMART" id="SM00863">
    <property type="entry name" value="tRNA_SAD"/>
    <property type="match status" value="1"/>
</dbReference>
<keyword evidence="3 12" id="KW-0436">Ligase</keyword>
<dbReference type="Proteomes" id="UP000013893">
    <property type="component" value="Chromosome"/>
</dbReference>
<evidence type="ECO:0000256" key="7">
    <source>
        <dbReference type="ARBA" id="ARBA00022840"/>
    </source>
</evidence>
<comment type="caution">
    <text evidence="12">Lacks conserved residue(s) required for the propagation of feature annotation.</text>
</comment>
<keyword evidence="9 12" id="KW-0648">Protein biosynthesis</keyword>
<keyword evidence="4 12" id="KW-0479">Metal-binding</keyword>
<keyword evidence="10 12" id="KW-0030">Aminoacyl-tRNA synthetase</keyword>
<dbReference type="SUPFAM" id="SSF55681">
    <property type="entry name" value="Class II aaRS and biotin synthetases"/>
    <property type="match status" value="1"/>
</dbReference>
<evidence type="ECO:0000256" key="8">
    <source>
        <dbReference type="ARBA" id="ARBA00022884"/>
    </source>
</evidence>
<dbReference type="Gene3D" id="3.30.54.20">
    <property type="match status" value="1"/>
</dbReference>
<dbReference type="GO" id="GO:0005524">
    <property type="term" value="F:ATP binding"/>
    <property type="evidence" value="ECO:0007669"/>
    <property type="project" value="UniProtKB-UniRule"/>
</dbReference>
<dbReference type="InterPro" id="IPR033728">
    <property type="entry name" value="ThrRS_core"/>
</dbReference>
<dbReference type="HAMAP" id="MF_00184">
    <property type="entry name" value="Thr_tRNA_synth"/>
    <property type="match status" value="1"/>
</dbReference>
<dbReference type="SUPFAM" id="SSF52954">
    <property type="entry name" value="Class II aaRS ABD-related"/>
    <property type="match status" value="1"/>
</dbReference>
<evidence type="ECO:0000259" key="13">
    <source>
        <dbReference type="PROSITE" id="PS50862"/>
    </source>
</evidence>
<dbReference type="HOGENOM" id="CLU_008554_3_1_0"/>
<organism evidence="14 15">
    <name type="scientific">Candidatus Saccharimonas aalborgensis</name>
    <dbReference type="NCBI Taxonomy" id="1332188"/>
    <lineage>
        <taxon>Bacteria</taxon>
        <taxon>Candidatus Saccharimonadota</taxon>
        <taxon>Candidatus Saccharimonadia</taxon>
        <taxon>Candidatus Saccharimonadales</taxon>
        <taxon>Candidatus Saccharimonadaceae</taxon>
        <taxon>Candidatus Saccharimonas</taxon>
    </lineage>
</organism>
<evidence type="ECO:0000256" key="6">
    <source>
        <dbReference type="ARBA" id="ARBA00022833"/>
    </source>
</evidence>
<dbReference type="Gene3D" id="3.30.980.10">
    <property type="entry name" value="Threonyl-trna Synthetase, Chain A, domain 2"/>
    <property type="match status" value="1"/>
</dbReference>
<comment type="subcellular location">
    <subcellularLocation>
        <location evidence="12">Cytoplasm</location>
    </subcellularLocation>
</comment>
<dbReference type="InterPro" id="IPR045864">
    <property type="entry name" value="aa-tRNA-synth_II/BPL/LPL"/>
</dbReference>
<dbReference type="InterPro" id="IPR004154">
    <property type="entry name" value="Anticodon-bd"/>
</dbReference>
<evidence type="ECO:0000256" key="3">
    <source>
        <dbReference type="ARBA" id="ARBA00022598"/>
    </source>
</evidence>
<accession>R4PLB0</accession>
<comment type="catalytic activity">
    <reaction evidence="11 12">
        <text>tRNA(Thr) + L-threonine + ATP = L-threonyl-tRNA(Thr) + AMP + diphosphate + H(+)</text>
        <dbReference type="Rhea" id="RHEA:24624"/>
        <dbReference type="Rhea" id="RHEA-COMP:9670"/>
        <dbReference type="Rhea" id="RHEA-COMP:9704"/>
        <dbReference type="ChEBI" id="CHEBI:15378"/>
        <dbReference type="ChEBI" id="CHEBI:30616"/>
        <dbReference type="ChEBI" id="CHEBI:33019"/>
        <dbReference type="ChEBI" id="CHEBI:57926"/>
        <dbReference type="ChEBI" id="CHEBI:78442"/>
        <dbReference type="ChEBI" id="CHEBI:78534"/>
        <dbReference type="ChEBI" id="CHEBI:456215"/>
        <dbReference type="EC" id="6.1.1.3"/>
    </reaction>
</comment>
<feature type="domain" description="Aminoacyl-transfer RNA synthetases class-II family profile" evidence="13">
    <location>
        <begin position="191"/>
        <end position="502"/>
    </location>
</feature>
<dbReference type="NCBIfam" id="TIGR00418">
    <property type="entry name" value="thrS"/>
    <property type="match status" value="1"/>
</dbReference>
<dbReference type="STRING" id="1332188.L336_0675"/>
<keyword evidence="6 12" id="KW-0862">Zinc</keyword>
<reference evidence="14 15" key="1">
    <citation type="journal article" date="2013" name="Nat. Biotechnol.">
        <title>Genome sequences of rare, uncultured bacteria obtained by differential coverage binning of multiple metagenomes.</title>
        <authorList>
            <person name="Albertsen M."/>
            <person name="Hugenholtz P."/>
            <person name="Skarshewski A."/>
            <person name="Nielsen K.L."/>
            <person name="Tyson G.W."/>
            <person name="Nielsen P.H."/>
        </authorList>
    </citation>
    <scope>NUCLEOTIDE SEQUENCE [LARGE SCALE GENOMIC DNA]</scope>
    <source>
        <strain evidence="14">TM71</strain>
    </source>
</reference>
<dbReference type="InterPro" id="IPR006195">
    <property type="entry name" value="aa-tRNA-synth_II"/>
</dbReference>
<dbReference type="GO" id="GO:0006435">
    <property type="term" value="P:threonyl-tRNA aminoacylation"/>
    <property type="evidence" value="ECO:0007669"/>
    <property type="project" value="UniProtKB-UniRule"/>
</dbReference>
<dbReference type="OrthoDB" id="9802304at2"/>
<dbReference type="PROSITE" id="PS50862">
    <property type="entry name" value="AA_TRNA_LIGASE_II"/>
    <property type="match status" value="1"/>
</dbReference>
<comment type="subunit">
    <text evidence="12">Homodimer.</text>
</comment>
<dbReference type="PRINTS" id="PR01047">
    <property type="entry name" value="TRNASYNTHTHR"/>
</dbReference>
<evidence type="ECO:0000256" key="9">
    <source>
        <dbReference type="ARBA" id="ARBA00022917"/>
    </source>
</evidence>
<dbReference type="GO" id="GO:0046872">
    <property type="term" value="F:metal ion binding"/>
    <property type="evidence" value="ECO:0007669"/>
    <property type="project" value="UniProtKB-KW"/>
</dbReference>
<dbReference type="AlphaFoldDB" id="R4PLB0"/>
<keyword evidence="7 12" id="KW-0067">ATP-binding</keyword>
<feature type="binding site" evidence="12">
    <location>
        <position position="297"/>
    </location>
    <ligand>
        <name>Zn(2+)</name>
        <dbReference type="ChEBI" id="CHEBI:29105"/>
        <note>catalytic</note>
    </ligand>
</feature>
<dbReference type="GO" id="GO:0005737">
    <property type="term" value="C:cytoplasm"/>
    <property type="evidence" value="ECO:0007669"/>
    <property type="project" value="UniProtKB-SubCell"/>
</dbReference>
<evidence type="ECO:0000256" key="10">
    <source>
        <dbReference type="ARBA" id="ARBA00023146"/>
    </source>
</evidence>
<keyword evidence="8 12" id="KW-0694">RNA-binding</keyword>
<comment type="cofactor">
    <cofactor evidence="12">
        <name>Zn(2+)</name>
        <dbReference type="ChEBI" id="CHEBI:29105"/>
    </cofactor>
    <text evidence="12">Binds 1 zinc ion per subunit.</text>
</comment>
<evidence type="ECO:0000256" key="5">
    <source>
        <dbReference type="ARBA" id="ARBA00022741"/>
    </source>
</evidence>
<dbReference type="KEGG" id="saal:L336_0675"/>
<evidence type="ECO:0000256" key="1">
    <source>
        <dbReference type="ARBA" id="ARBA00008226"/>
    </source>
</evidence>
<proteinExistence type="inferred from homology"/>
<keyword evidence="12" id="KW-0963">Cytoplasm</keyword>
<evidence type="ECO:0000256" key="12">
    <source>
        <dbReference type="HAMAP-Rule" id="MF_00184"/>
    </source>
</evidence>
<dbReference type="InterPro" id="IPR002314">
    <property type="entry name" value="aa-tRNA-synt_IIb"/>
</dbReference>
<dbReference type="Gene3D" id="3.30.930.10">
    <property type="entry name" value="Bira Bifunctional Protein, Domain 2"/>
    <property type="match status" value="1"/>
</dbReference>
<evidence type="ECO:0000313" key="15">
    <source>
        <dbReference type="Proteomes" id="UP000013893"/>
    </source>
</evidence>
<dbReference type="CDD" id="cd00771">
    <property type="entry name" value="ThrRS_core"/>
    <property type="match status" value="1"/>
</dbReference>
<dbReference type="FunFam" id="3.30.930.10:FF:000002">
    <property type="entry name" value="Threonine--tRNA ligase"/>
    <property type="match status" value="1"/>
</dbReference>
<evidence type="ECO:0000256" key="11">
    <source>
        <dbReference type="ARBA" id="ARBA00049515"/>
    </source>
</evidence>
<name>R4PLB0_9BACT</name>
<keyword evidence="15" id="KW-1185">Reference proteome</keyword>
<dbReference type="PATRIC" id="fig|1332188.3.peg.665"/>
<feature type="binding site" evidence="12">
    <location>
        <position position="479"/>
    </location>
    <ligand>
        <name>Zn(2+)</name>
        <dbReference type="ChEBI" id="CHEBI:29105"/>
        <note>catalytic</note>
    </ligand>
</feature>
<keyword evidence="5 12" id="KW-0547">Nucleotide-binding</keyword>
<dbReference type="Pfam" id="PF07973">
    <property type="entry name" value="tRNA_SAD"/>
    <property type="match status" value="1"/>
</dbReference>
<dbReference type="Pfam" id="PF00587">
    <property type="entry name" value="tRNA-synt_2b"/>
    <property type="match status" value="1"/>
</dbReference>
<dbReference type="GO" id="GO:0004829">
    <property type="term" value="F:threonine-tRNA ligase activity"/>
    <property type="evidence" value="ECO:0007669"/>
    <property type="project" value="UniProtKB-UniRule"/>
</dbReference>
<protein>
    <recommendedName>
        <fullName evidence="12">Threonine--tRNA ligase</fullName>
        <ecNumber evidence="12">6.1.1.3</ecNumber>
    </recommendedName>
    <alternativeName>
        <fullName evidence="12">Threonyl-tRNA synthetase</fullName>
        <shortName evidence="12">ThrRS</shortName>
    </alternativeName>
</protein>
<keyword evidence="2 12" id="KW-0820">tRNA-binding</keyword>
<feature type="binding site" evidence="12">
    <location>
        <position position="348"/>
    </location>
    <ligand>
        <name>Zn(2+)</name>
        <dbReference type="ChEBI" id="CHEBI:29105"/>
        <note>catalytic</note>
    </ligand>
</feature>
<dbReference type="InterPro" id="IPR018163">
    <property type="entry name" value="Thr/Ala-tRNA-synth_IIc_edit"/>
</dbReference>
<dbReference type="GO" id="GO:0000049">
    <property type="term" value="F:tRNA binding"/>
    <property type="evidence" value="ECO:0007669"/>
    <property type="project" value="UniProtKB-KW"/>
</dbReference>
<dbReference type="Gene3D" id="3.40.50.800">
    <property type="entry name" value="Anticodon-binding domain"/>
    <property type="match status" value="1"/>
</dbReference>
<dbReference type="SUPFAM" id="SSF55186">
    <property type="entry name" value="ThrRS/AlaRS common domain"/>
    <property type="match status" value="1"/>
</dbReference>
<dbReference type="InterPro" id="IPR002320">
    <property type="entry name" value="Thr-tRNA-ligase_IIa"/>
</dbReference>
<comment type="similarity">
    <text evidence="1 12">Belongs to the class-II aminoacyl-tRNA synthetase family.</text>
</comment>
<gene>
    <name evidence="14" type="primary">thrZ</name>
    <name evidence="12" type="synonym">thrS</name>
    <name evidence="14" type="ORF">L336_0675</name>
</gene>
<evidence type="ECO:0000256" key="2">
    <source>
        <dbReference type="ARBA" id="ARBA00022555"/>
    </source>
</evidence>
<dbReference type="RefSeq" id="WP_015641828.1">
    <property type="nucleotide sequence ID" value="NC_021219.1"/>
</dbReference>
<dbReference type="Pfam" id="PF03129">
    <property type="entry name" value="HGTP_anticodon"/>
    <property type="match status" value="1"/>
</dbReference>
<dbReference type="EC" id="6.1.1.3" evidence="12"/>
<dbReference type="PANTHER" id="PTHR11451">
    <property type="entry name" value="THREONINE-TRNA LIGASE"/>
    <property type="match status" value="1"/>
</dbReference>
<evidence type="ECO:0000313" key="14">
    <source>
        <dbReference type="EMBL" id="AGL62378.1"/>
    </source>
</evidence>
<dbReference type="EMBL" id="CP005957">
    <property type="protein sequence ID" value="AGL62378.1"/>
    <property type="molecule type" value="Genomic_DNA"/>
</dbReference>
<dbReference type="PANTHER" id="PTHR11451:SF44">
    <property type="entry name" value="THREONINE--TRNA LIGASE, CHLOROPLASTIC_MITOCHONDRIAL 2"/>
    <property type="match status" value="1"/>
</dbReference>
<dbReference type="InterPro" id="IPR012947">
    <property type="entry name" value="tRNA_SAD"/>
</dbReference>
<evidence type="ECO:0000256" key="4">
    <source>
        <dbReference type="ARBA" id="ARBA00022723"/>
    </source>
</evidence>
<sequence>MNQEQLNAMRHSLAHITAQAVQRLWPEARFGVGPVVENGFYYDIDVPGVKISEDDFAKIEAEMRKVIEENFSFERSEKQVDEAIHWAENAKQVYKVELLNDLKRAGTTVAKDLDASEMGTIAEGDAAVENVSFYTDGDFTDLCRGPHAESTGKVGVFKLMRVAGAYWRGKETNPQMQRLYGVAFASQQELDTHLKMLEEAKARDHRKLGKELDLFTFSELVGPGLPLWTPRGTILRNKLDAFVQTLRDEVGFEQVAIPHITKKDLYERSGHWAKFSDELFKSQSREGHEFALKPMNCPHHTQIYASQPRSYRDLPIRYRETTTCYRDEQSGELNGLSRVRAFNQDDAHIFCRASQVEHEALAIWDIIDKFYGGLGFGELKVRFSTHDPDNMAAYLGEEAKWQEVESQLLNVVKHRVGDAFMPGIGEAAFYGPKIDFMAKDALGRTWQVATIQLDFNQPENFDLTCTDEQGNPERIVMVHCAIMGSLERFLSIYIEHSAGWFPFWAAPEQIRILTINDTVKDYVDEITSILSEIVLMQPLKYNEVRFTTDDRNESLGKKIRAATEMKIPVQLIVGPKDKEARQVSLRTRSGEEKVNLDALADYLRGL</sequence>